<evidence type="ECO:0000313" key="1">
    <source>
        <dbReference type="EMBL" id="VEL12084.1"/>
    </source>
</evidence>
<reference evidence="1" key="1">
    <citation type="submission" date="2018-11" db="EMBL/GenBank/DDBJ databases">
        <authorList>
            <consortium name="Pathogen Informatics"/>
        </authorList>
    </citation>
    <scope>NUCLEOTIDE SEQUENCE</scope>
</reference>
<dbReference type="AlphaFoldDB" id="A0A3S5A139"/>
<name>A0A3S5A139_9PLAT</name>
<proteinExistence type="predicted"/>
<accession>A0A3S5A139</accession>
<protein>
    <submittedName>
        <fullName evidence="1">Uncharacterized protein</fullName>
    </submittedName>
</protein>
<keyword evidence="2" id="KW-1185">Reference proteome</keyword>
<comment type="caution">
    <text evidence="1">The sequence shown here is derived from an EMBL/GenBank/DDBJ whole genome shotgun (WGS) entry which is preliminary data.</text>
</comment>
<dbReference type="Proteomes" id="UP000784294">
    <property type="component" value="Unassembled WGS sequence"/>
</dbReference>
<dbReference type="EMBL" id="CAAALY010013716">
    <property type="protein sequence ID" value="VEL12084.1"/>
    <property type="molecule type" value="Genomic_DNA"/>
</dbReference>
<sequence>MDRMVSKKSVDVFLFYRLVQLIQAVCHNQSIRRLVTAEESRVDSRPTYQPYDSTIGTLGNAPFSPLTTSTSAHWPFNIIIPETCTTSLNYTSTPEQTTLVGQVYSNTRKQPVFGHSNVNHDGEEYAGARILQVSTEQ</sequence>
<evidence type="ECO:0000313" key="2">
    <source>
        <dbReference type="Proteomes" id="UP000784294"/>
    </source>
</evidence>
<organism evidence="1 2">
    <name type="scientific">Protopolystoma xenopodis</name>
    <dbReference type="NCBI Taxonomy" id="117903"/>
    <lineage>
        <taxon>Eukaryota</taxon>
        <taxon>Metazoa</taxon>
        <taxon>Spiralia</taxon>
        <taxon>Lophotrochozoa</taxon>
        <taxon>Platyhelminthes</taxon>
        <taxon>Monogenea</taxon>
        <taxon>Polyopisthocotylea</taxon>
        <taxon>Polystomatidea</taxon>
        <taxon>Polystomatidae</taxon>
        <taxon>Protopolystoma</taxon>
    </lineage>
</organism>
<gene>
    <name evidence="1" type="ORF">PXEA_LOCUS5524</name>
</gene>